<dbReference type="Gene3D" id="3.40.50.300">
    <property type="entry name" value="P-loop containing nucleotide triphosphate hydrolases"/>
    <property type="match status" value="1"/>
</dbReference>
<dbReference type="PANTHER" id="PTHR24221:SF654">
    <property type="entry name" value="ATP-BINDING CASSETTE SUB-FAMILY B MEMBER 6"/>
    <property type="match status" value="1"/>
</dbReference>
<comment type="subcellular location">
    <subcellularLocation>
        <location evidence="1">Cell membrane</location>
        <topology evidence="1">Multi-pass membrane protein</topology>
    </subcellularLocation>
</comment>
<organism evidence="6 7">
    <name type="scientific">Kitasatospora cystarginea</name>
    <dbReference type="NCBI Taxonomy" id="58350"/>
    <lineage>
        <taxon>Bacteria</taxon>
        <taxon>Bacillati</taxon>
        <taxon>Actinomycetota</taxon>
        <taxon>Actinomycetes</taxon>
        <taxon>Kitasatosporales</taxon>
        <taxon>Streptomycetaceae</taxon>
        <taxon>Kitasatospora</taxon>
    </lineage>
</organism>
<feature type="domain" description="ABC transporter" evidence="5">
    <location>
        <begin position="73"/>
        <end position="124"/>
    </location>
</feature>
<dbReference type="Proteomes" id="UP001500305">
    <property type="component" value="Unassembled WGS sequence"/>
</dbReference>
<sequence>MYPSGAVRALALLRTSLRYLERLVSHRVVLATTVNLRARLIRGARELRARRDGALLARLTADVASVAGLLAQVIAPLAEVGALPLDTPVGPAGRALSQGQRRRLAVARAILRRPRILLLDEPTAGLDRPTAEALLRELRRALPRTALVLALQGQDLALLPWRPDVTVDLTGVAPPQPACATGGFPRGVRIAPGRTGAGRRSPG</sequence>
<gene>
    <name evidence="6" type="ORF">GCM10010430_69400</name>
</gene>
<reference evidence="7" key="1">
    <citation type="journal article" date="2019" name="Int. J. Syst. Evol. Microbiol.">
        <title>The Global Catalogue of Microorganisms (GCM) 10K type strain sequencing project: providing services to taxonomists for standard genome sequencing and annotation.</title>
        <authorList>
            <consortium name="The Broad Institute Genomics Platform"/>
            <consortium name="The Broad Institute Genome Sequencing Center for Infectious Disease"/>
            <person name="Wu L."/>
            <person name="Ma J."/>
        </authorList>
    </citation>
    <scope>NUCLEOTIDE SEQUENCE [LARGE SCALE GENOMIC DNA]</scope>
    <source>
        <strain evidence="7">JCM 7356</strain>
    </source>
</reference>
<dbReference type="RefSeq" id="WP_344640549.1">
    <property type="nucleotide sequence ID" value="NZ_BAAATR010000047.1"/>
</dbReference>
<name>A0ABP5RT16_9ACTN</name>
<dbReference type="Pfam" id="PF00005">
    <property type="entry name" value="ABC_tran"/>
    <property type="match status" value="1"/>
</dbReference>
<evidence type="ECO:0000256" key="2">
    <source>
        <dbReference type="ARBA" id="ARBA00022692"/>
    </source>
</evidence>
<dbReference type="EMBL" id="BAAATR010000047">
    <property type="protein sequence ID" value="GAA2273586.1"/>
    <property type="molecule type" value="Genomic_DNA"/>
</dbReference>
<accession>A0ABP5RT16</accession>
<evidence type="ECO:0000256" key="1">
    <source>
        <dbReference type="ARBA" id="ARBA00004651"/>
    </source>
</evidence>
<dbReference type="SUPFAM" id="SSF52540">
    <property type="entry name" value="P-loop containing nucleoside triphosphate hydrolases"/>
    <property type="match status" value="1"/>
</dbReference>
<dbReference type="InterPro" id="IPR003439">
    <property type="entry name" value="ABC_transporter-like_ATP-bd"/>
</dbReference>
<dbReference type="PANTHER" id="PTHR24221">
    <property type="entry name" value="ATP-BINDING CASSETTE SUB-FAMILY B"/>
    <property type="match status" value="1"/>
</dbReference>
<evidence type="ECO:0000313" key="7">
    <source>
        <dbReference type="Proteomes" id="UP001500305"/>
    </source>
</evidence>
<evidence type="ECO:0000256" key="4">
    <source>
        <dbReference type="ARBA" id="ARBA00023136"/>
    </source>
</evidence>
<evidence type="ECO:0000259" key="5">
    <source>
        <dbReference type="Pfam" id="PF00005"/>
    </source>
</evidence>
<keyword evidence="4" id="KW-0472">Membrane</keyword>
<protein>
    <recommendedName>
        <fullName evidence="5">ABC transporter domain-containing protein</fullName>
    </recommendedName>
</protein>
<keyword evidence="7" id="KW-1185">Reference proteome</keyword>
<comment type="caution">
    <text evidence="6">The sequence shown here is derived from an EMBL/GenBank/DDBJ whole genome shotgun (WGS) entry which is preliminary data.</text>
</comment>
<evidence type="ECO:0000313" key="6">
    <source>
        <dbReference type="EMBL" id="GAA2273586.1"/>
    </source>
</evidence>
<dbReference type="InterPro" id="IPR036640">
    <property type="entry name" value="ABC1_TM_sf"/>
</dbReference>
<dbReference type="InterPro" id="IPR039421">
    <property type="entry name" value="Type_1_exporter"/>
</dbReference>
<evidence type="ECO:0000256" key="3">
    <source>
        <dbReference type="ARBA" id="ARBA00022989"/>
    </source>
</evidence>
<keyword evidence="3" id="KW-1133">Transmembrane helix</keyword>
<dbReference type="InterPro" id="IPR027417">
    <property type="entry name" value="P-loop_NTPase"/>
</dbReference>
<keyword evidence="2" id="KW-0812">Transmembrane</keyword>
<proteinExistence type="predicted"/>
<dbReference type="SUPFAM" id="SSF90123">
    <property type="entry name" value="ABC transporter transmembrane region"/>
    <property type="match status" value="1"/>
</dbReference>